<proteinExistence type="predicted"/>
<dbReference type="AlphaFoldDB" id="A0A5C3QLY2"/>
<keyword evidence="2" id="KW-1185">Reference proteome</keyword>
<organism evidence="1 2">
    <name type="scientific">Pterulicium gracile</name>
    <dbReference type="NCBI Taxonomy" id="1884261"/>
    <lineage>
        <taxon>Eukaryota</taxon>
        <taxon>Fungi</taxon>
        <taxon>Dikarya</taxon>
        <taxon>Basidiomycota</taxon>
        <taxon>Agaricomycotina</taxon>
        <taxon>Agaricomycetes</taxon>
        <taxon>Agaricomycetidae</taxon>
        <taxon>Agaricales</taxon>
        <taxon>Pleurotineae</taxon>
        <taxon>Pterulaceae</taxon>
        <taxon>Pterulicium</taxon>
    </lineage>
</organism>
<accession>A0A5C3QLY2</accession>
<evidence type="ECO:0000313" key="2">
    <source>
        <dbReference type="Proteomes" id="UP000305067"/>
    </source>
</evidence>
<name>A0A5C3QLY2_9AGAR</name>
<reference evidence="1 2" key="1">
    <citation type="journal article" date="2019" name="Nat. Ecol. Evol.">
        <title>Megaphylogeny resolves global patterns of mushroom evolution.</title>
        <authorList>
            <person name="Varga T."/>
            <person name="Krizsan K."/>
            <person name="Foldi C."/>
            <person name="Dima B."/>
            <person name="Sanchez-Garcia M."/>
            <person name="Sanchez-Ramirez S."/>
            <person name="Szollosi G.J."/>
            <person name="Szarkandi J.G."/>
            <person name="Papp V."/>
            <person name="Albert L."/>
            <person name="Andreopoulos W."/>
            <person name="Angelini C."/>
            <person name="Antonin V."/>
            <person name="Barry K.W."/>
            <person name="Bougher N.L."/>
            <person name="Buchanan P."/>
            <person name="Buyck B."/>
            <person name="Bense V."/>
            <person name="Catcheside P."/>
            <person name="Chovatia M."/>
            <person name="Cooper J."/>
            <person name="Damon W."/>
            <person name="Desjardin D."/>
            <person name="Finy P."/>
            <person name="Geml J."/>
            <person name="Haridas S."/>
            <person name="Hughes K."/>
            <person name="Justo A."/>
            <person name="Karasinski D."/>
            <person name="Kautmanova I."/>
            <person name="Kiss B."/>
            <person name="Kocsube S."/>
            <person name="Kotiranta H."/>
            <person name="LaButti K.M."/>
            <person name="Lechner B.E."/>
            <person name="Liimatainen K."/>
            <person name="Lipzen A."/>
            <person name="Lukacs Z."/>
            <person name="Mihaltcheva S."/>
            <person name="Morgado L.N."/>
            <person name="Niskanen T."/>
            <person name="Noordeloos M.E."/>
            <person name="Ohm R.A."/>
            <person name="Ortiz-Santana B."/>
            <person name="Ovrebo C."/>
            <person name="Racz N."/>
            <person name="Riley R."/>
            <person name="Savchenko A."/>
            <person name="Shiryaev A."/>
            <person name="Soop K."/>
            <person name="Spirin V."/>
            <person name="Szebenyi C."/>
            <person name="Tomsovsky M."/>
            <person name="Tulloss R.E."/>
            <person name="Uehling J."/>
            <person name="Grigoriev I.V."/>
            <person name="Vagvolgyi C."/>
            <person name="Papp T."/>
            <person name="Martin F.M."/>
            <person name="Miettinen O."/>
            <person name="Hibbett D.S."/>
            <person name="Nagy L.G."/>
        </authorList>
    </citation>
    <scope>NUCLEOTIDE SEQUENCE [LARGE SCALE GENOMIC DNA]</scope>
    <source>
        <strain evidence="1 2">CBS 309.79</strain>
    </source>
</reference>
<evidence type="ECO:0000313" key="1">
    <source>
        <dbReference type="EMBL" id="TFK99383.1"/>
    </source>
</evidence>
<dbReference type="Proteomes" id="UP000305067">
    <property type="component" value="Unassembled WGS sequence"/>
</dbReference>
<sequence length="243" mass="27357">MRTGDALHAPSKTPNPYPGASFLTKCKKVTYSADSVYRAQRIAQDATREIVVLENAHEASEPKTEEHNAQLEVLLLVFQEAVSGHSEDPKSGSGPLWKLAAVCKYLECYINFARFEKYHHASIQVFVRQLVKSIPRCTVLHLDDQLPTTWDTLPHKPPPFPLLRTLEINTEHSLLPRGMFHEAPALRSVSTYGSYMPVVIPTSWTNLTNLVICFSFSTPYHIIELLCVTVNLEEFTLDTIPTP</sequence>
<gene>
    <name evidence="1" type="ORF">BDV98DRAFT_595061</name>
</gene>
<dbReference type="EMBL" id="ML178834">
    <property type="protein sequence ID" value="TFK99383.1"/>
    <property type="molecule type" value="Genomic_DNA"/>
</dbReference>
<protein>
    <submittedName>
        <fullName evidence="1">Uncharacterized protein</fullName>
    </submittedName>
</protein>